<organism evidence="1 2">
    <name type="scientific">Enterococcus faecium</name>
    <name type="common">Streptococcus faecium</name>
    <dbReference type="NCBI Taxonomy" id="1352"/>
    <lineage>
        <taxon>Bacteria</taxon>
        <taxon>Bacillati</taxon>
        <taxon>Bacillota</taxon>
        <taxon>Bacilli</taxon>
        <taxon>Lactobacillales</taxon>
        <taxon>Enterococcaceae</taxon>
        <taxon>Enterococcus</taxon>
    </lineage>
</organism>
<proteinExistence type="predicted"/>
<comment type="caution">
    <text evidence="1">The sequence shown here is derived from an EMBL/GenBank/DDBJ whole genome shotgun (WGS) entry which is preliminary data.</text>
</comment>
<dbReference type="Proteomes" id="UP000194885">
    <property type="component" value="Unassembled WGS sequence"/>
</dbReference>
<dbReference type="EMBL" id="NGKW01000022">
    <property type="protein sequence ID" value="OTN83896.1"/>
    <property type="molecule type" value="Genomic_DNA"/>
</dbReference>
<dbReference type="AlphaFoldDB" id="A0A242AT17"/>
<sequence>MAYAVVVLVALSIGMTVYHKFLERVIAEYEVLNYLKKKDFNTNF</sequence>
<dbReference type="RefSeq" id="WP_256925955.1">
    <property type="nucleotide sequence ID" value="NZ_NGKW01000022.1"/>
</dbReference>
<protein>
    <submittedName>
        <fullName evidence="1">Uncharacterized protein</fullName>
    </submittedName>
</protein>
<name>A0A242AT17_ENTFC</name>
<gene>
    <name evidence="1" type="ORF">A5810_003069</name>
</gene>
<evidence type="ECO:0000313" key="2">
    <source>
        <dbReference type="Proteomes" id="UP000194885"/>
    </source>
</evidence>
<reference evidence="1 2" key="1">
    <citation type="submission" date="2017-05" db="EMBL/GenBank/DDBJ databases">
        <title>The Genome Sequence of Enterococcus faecium 7H8_DIV0219.</title>
        <authorList>
            <consortium name="The Broad Institute Genomics Platform"/>
            <consortium name="The Broad Institute Genomic Center for Infectious Diseases"/>
            <person name="Earl A."/>
            <person name="Manson A."/>
            <person name="Schwartman J."/>
            <person name="Gilmore M."/>
            <person name="Abouelleil A."/>
            <person name="Cao P."/>
            <person name="Chapman S."/>
            <person name="Cusick C."/>
            <person name="Shea T."/>
            <person name="Young S."/>
            <person name="Neafsey D."/>
            <person name="Nusbaum C."/>
            <person name="Birren B."/>
        </authorList>
    </citation>
    <scope>NUCLEOTIDE SEQUENCE [LARGE SCALE GENOMIC DNA]</scope>
    <source>
        <strain evidence="1 2">7H8_DIV0219</strain>
    </source>
</reference>
<accession>A0A242AT17</accession>
<evidence type="ECO:0000313" key="1">
    <source>
        <dbReference type="EMBL" id="OTN83896.1"/>
    </source>
</evidence>